<organism evidence="1 2">
    <name type="scientific">Dolichospermum flos-aquae CCAP 1403/13F</name>
    <dbReference type="NCBI Taxonomy" id="315271"/>
    <lineage>
        <taxon>Bacteria</taxon>
        <taxon>Bacillati</taxon>
        <taxon>Cyanobacteriota</taxon>
        <taxon>Cyanophyceae</taxon>
        <taxon>Nostocales</taxon>
        <taxon>Aphanizomenonaceae</taxon>
        <taxon>Dolichospermum</taxon>
    </lineage>
</organism>
<dbReference type="RefSeq" id="WP_168695875.1">
    <property type="nucleotide sequence ID" value="NZ_CP051206.1"/>
</dbReference>
<reference evidence="1 2" key="2">
    <citation type="submission" date="2020-04" db="EMBL/GenBank/DDBJ databases">
        <authorList>
            <person name="Fomenkov A."/>
            <person name="Anton B.P."/>
            <person name="Roberts R.J."/>
        </authorList>
    </citation>
    <scope>NUCLEOTIDE SEQUENCE [LARGE SCALE GENOMIC DNA]</scope>
    <source>
        <strain evidence="1 2">CCAP 1403/13f</strain>
    </source>
</reference>
<dbReference type="Pfam" id="PF17265">
    <property type="entry name" value="DUF5331"/>
    <property type="match status" value="1"/>
</dbReference>
<reference evidence="1 2" key="1">
    <citation type="submission" date="2020-04" db="EMBL/GenBank/DDBJ databases">
        <title>Genome-Wide Identification of 5-Methylcytosine Sites in Bacterial Genomes By High-Throughput Sequencing of MspJI Restriction Fragments.</title>
        <authorList>
            <person name="Wu V."/>
        </authorList>
    </citation>
    <scope>NUCLEOTIDE SEQUENCE [LARGE SCALE GENOMIC DNA]</scope>
    <source>
        <strain evidence="1 2">CCAP 1403/13f</strain>
    </source>
</reference>
<dbReference type="Proteomes" id="UP000502433">
    <property type="component" value="Chromosome"/>
</dbReference>
<accession>A0A6H2C146</accession>
<dbReference type="KEGG" id="dfs:HGD76_11700"/>
<dbReference type="EMBL" id="CP051206">
    <property type="protein sequence ID" value="QJB44734.1"/>
    <property type="molecule type" value="Genomic_DNA"/>
</dbReference>
<gene>
    <name evidence="1" type="ORF">HGD76_11700</name>
</gene>
<proteinExistence type="predicted"/>
<dbReference type="AlphaFoldDB" id="A0A6H2C146"/>
<name>A0A6H2C146_DOLFA</name>
<evidence type="ECO:0000313" key="2">
    <source>
        <dbReference type="Proteomes" id="UP000502433"/>
    </source>
</evidence>
<dbReference type="InterPro" id="IPR020346">
    <property type="entry name" value="Uncharacterised_15.3kDa"/>
</dbReference>
<protein>
    <submittedName>
        <fullName evidence="1">DUF5331 domain-containing protein</fullName>
    </submittedName>
</protein>
<evidence type="ECO:0000313" key="1">
    <source>
        <dbReference type="EMBL" id="QJB44734.1"/>
    </source>
</evidence>
<sequence length="260" mass="28864">MAFFDSFTDSIKQKWLQFFQANREWITLQMTVESVYTPDGGKRPSSYLILGVINALEPKLAQLMLPFAKLNPDADTLIEVLNLHFDPDIALGNRLSPTVEPQMYSRQQAVVMVDGPEPEAESFSIPEMSLNELGNETQATWAVEQDDDGFGDISLSDEDIAHDSEAMGNFGHVSFTSMSLIDESNDQSLNSLTSVGENPFGEIPDHAFTGLNTSAENGFDDVVSDIWGDETSFQNCDDNLEELPSEVFNESEMARLFPNN</sequence>